<evidence type="ECO:0000256" key="4">
    <source>
        <dbReference type="SAM" id="Coils"/>
    </source>
</evidence>
<dbReference type="CDD" id="cd16562">
    <property type="entry name" value="RING-HC_RNF219"/>
    <property type="match status" value="1"/>
</dbReference>
<feature type="region of interest" description="Disordered" evidence="5">
    <location>
        <begin position="323"/>
        <end position="378"/>
    </location>
</feature>
<feature type="domain" description="RING-type" evidence="6">
    <location>
        <begin position="21"/>
        <end position="59"/>
    </location>
</feature>
<feature type="region of interest" description="Disordered" evidence="5">
    <location>
        <begin position="543"/>
        <end position="597"/>
    </location>
</feature>
<dbReference type="RefSeq" id="XP_006823740.1">
    <property type="nucleotide sequence ID" value="XM_006823677.1"/>
</dbReference>
<keyword evidence="4" id="KW-0175">Coiled coil</keyword>
<feature type="coiled-coil region" evidence="4">
    <location>
        <begin position="92"/>
        <end position="126"/>
    </location>
</feature>
<dbReference type="Proteomes" id="UP000694865">
    <property type="component" value="Unplaced"/>
</dbReference>
<dbReference type="Pfam" id="PF13923">
    <property type="entry name" value="zf-C3HC4_2"/>
    <property type="match status" value="1"/>
</dbReference>
<evidence type="ECO:0000313" key="8">
    <source>
        <dbReference type="RefSeq" id="XP_006823740.1"/>
    </source>
</evidence>
<evidence type="ECO:0000313" key="7">
    <source>
        <dbReference type="Proteomes" id="UP000694865"/>
    </source>
</evidence>
<feature type="compositionally biased region" description="Polar residues" evidence="5">
    <location>
        <begin position="354"/>
        <end position="378"/>
    </location>
</feature>
<name>A0ABM0MUP9_SACKO</name>
<dbReference type="InterPro" id="IPR001841">
    <property type="entry name" value="Znf_RING"/>
</dbReference>
<feature type="compositionally biased region" description="Polar residues" evidence="5">
    <location>
        <begin position="323"/>
        <end position="332"/>
    </location>
</feature>
<evidence type="ECO:0000256" key="1">
    <source>
        <dbReference type="ARBA" id="ARBA00022771"/>
    </source>
</evidence>
<dbReference type="InterPro" id="IPR035691">
    <property type="entry name" value="OBI1_RING-HC"/>
</dbReference>
<dbReference type="SMART" id="SM00184">
    <property type="entry name" value="RING"/>
    <property type="match status" value="1"/>
</dbReference>
<dbReference type="InterPro" id="IPR039209">
    <property type="entry name" value="OBI1"/>
</dbReference>
<organism evidence="7 8">
    <name type="scientific">Saccoglossus kowalevskii</name>
    <name type="common">Acorn worm</name>
    <dbReference type="NCBI Taxonomy" id="10224"/>
    <lineage>
        <taxon>Eukaryota</taxon>
        <taxon>Metazoa</taxon>
        <taxon>Hemichordata</taxon>
        <taxon>Enteropneusta</taxon>
        <taxon>Harrimaniidae</taxon>
        <taxon>Saccoglossus</taxon>
    </lineage>
</organism>
<dbReference type="CDD" id="cd14686">
    <property type="entry name" value="bZIP"/>
    <property type="match status" value="1"/>
</dbReference>
<dbReference type="SUPFAM" id="SSF57850">
    <property type="entry name" value="RING/U-box"/>
    <property type="match status" value="1"/>
</dbReference>
<keyword evidence="1 3" id="KW-0479">Metal-binding</keyword>
<evidence type="ECO:0000256" key="3">
    <source>
        <dbReference type="PROSITE-ProRule" id="PRU00175"/>
    </source>
</evidence>
<dbReference type="PANTHER" id="PTHR14609:SF1">
    <property type="entry name" value="ORC UBIQUITIN LIGASE 1"/>
    <property type="match status" value="1"/>
</dbReference>
<protein>
    <submittedName>
        <fullName evidence="8">Uncharacterized serine-rich protein C215.13-like</fullName>
    </submittedName>
</protein>
<keyword evidence="1 3" id="KW-0863">Zinc-finger</keyword>
<dbReference type="InterPro" id="IPR013083">
    <property type="entry name" value="Znf_RING/FYVE/PHD"/>
</dbReference>
<evidence type="ECO:0000256" key="2">
    <source>
        <dbReference type="ARBA" id="ARBA00022833"/>
    </source>
</evidence>
<keyword evidence="2" id="KW-0862">Zinc</keyword>
<gene>
    <name evidence="8" type="primary">LOC102807126</name>
</gene>
<accession>A0ABM0MUP9</accession>
<proteinExistence type="predicted"/>
<reference evidence="8" key="1">
    <citation type="submission" date="2025-08" db="UniProtKB">
        <authorList>
            <consortium name="RefSeq"/>
        </authorList>
    </citation>
    <scope>IDENTIFICATION</scope>
    <source>
        <tissue evidence="8">Testes</tissue>
    </source>
</reference>
<sequence>MAARSGSKPGATISLTLPISCQICLGKVKQPVICPNQHVFCTLCMDLWLRKNDQCPTCRTSITSDNPCKPIIGGLNHGENQSSPLSTPNLRKARFDILYQEYEDEIEQLQREIDTLHKENKILQKQVDLIGCDNKSSPGKCKHSGKKVENLMSLTSKLQEATATYEAVKVEMNQLKQTNAKLEMENQHLNMENNKLRQENSSRSPHKYGRYTVAAQQSKLNQYEQEMSQLKRALQRSDDYIEELEEKLKKFECNHPDSVKGEPQKEKPSFGSSKLDRNNRSFNDVSKISLMEESSLNLEAPTPMTPASCFSRLSILKSSENNLVSTPKDNITSLSLDNSRSSSRRKLNFDDSEQPSTHRSVPNGASMTEDSFNFEQPGNISSVSQLDIANTTDFEECARLMTEAESRVAQRRSQSSDQSGIDLPMMSSYPDTQTKLASNITLSLSQLQDTVSWQVRPNSTPSLHVDHLEHPAPDARPSSAPSSKITAPSLFGLRYHCDSYLPPVGNNVWKSSSGIYPITSTTYQQGMYSSTASTFQQGFYQSTSSTSPKEIYPSTSSMSQLYSGTSSTSQQGIYPNTSSTSQQRKYPSTSSSSHHEIYPNMSTQQNQYFNNNNNPFKNLSSISSSQGIRNEHVFDAHQKYSAVSNSMLLNQHRQKLAHSSTNCVSQPLRAIHDDVHSAQAVYDYTGDSRKRKPDLTAMSNQVSAPPGLGSPAKTFRLF</sequence>
<dbReference type="PANTHER" id="PTHR14609">
    <property type="entry name" value="RING FINGER PROTEIN 219"/>
    <property type="match status" value="1"/>
</dbReference>
<evidence type="ECO:0000256" key="5">
    <source>
        <dbReference type="SAM" id="MobiDB-lite"/>
    </source>
</evidence>
<feature type="compositionally biased region" description="Polar residues" evidence="5">
    <location>
        <begin position="543"/>
        <end position="592"/>
    </location>
</feature>
<dbReference type="Gene3D" id="1.20.5.340">
    <property type="match status" value="1"/>
</dbReference>
<feature type="coiled-coil region" evidence="4">
    <location>
        <begin position="151"/>
        <end position="254"/>
    </location>
</feature>
<dbReference type="Gene3D" id="3.30.40.10">
    <property type="entry name" value="Zinc/RING finger domain, C3HC4 (zinc finger)"/>
    <property type="match status" value="1"/>
</dbReference>
<dbReference type="GeneID" id="102807126"/>
<feature type="region of interest" description="Disordered" evidence="5">
    <location>
        <begin position="254"/>
        <end position="278"/>
    </location>
</feature>
<keyword evidence="7" id="KW-1185">Reference proteome</keyword>
<evidence type="ECO:0000259" key="6">
    <source>
        <dbReference type="PROSITE" id="PS50089"/>
    </source>
</evidence>
<dbReference type="PROSITE" id="PS50089">
    <property type="entry name" value="ZF_RING_2"/>
    <property type="match status" value="1"/>
</dbReference>